<dbReference type="Gene3D" id="2.130.10.10">
    <property type="entry name" value="YVTN repeat-like/Quinoprotein amine dehydrogenase"/>
    <property type="match status" value="1"/>
</dbReference>
<comment type="caution">
    <text evidence="7">The sequence shown here is derived from an EMBL/GenBank/DDBJ whole genome shotgun (WGS) entry which is preliminary data.</text>
</comment>
<dbReference type="InterPro" id="IPR036047">
    <property type="entry name" value="F-box-like_dom_sf"/>
</dbReference>
<proteinExistence type="predicted"/>
<dbReference type="PROSITE" id="PS50082">
    <property type="entry name" value="WD_REPEATS_2"/>
    <property type="match status" value="6"/>
</dbReference>
<dbReference type="Pfam" id="PF00400">
    <property type="entry name" value="WD40"/>
    <property type="match status" value="6"/>
</dbReference>
<evidence type="ECO:0000313" key="7">
    <source>
        <dbReference type="EMBL" id="KAG2202499.1"/>
    </source>
</evidence>
<dbReference type="PROSITE" id="PS00678">
    <property type="entry name" value="WD_REPEATS_1"/>
    <property type="match status" value="4"/>
</dbReference>
<dbReference type="CDD" id="cd00200">
    <property type="entry name" value="WD40"/>
    <property type="match status" value="1"/>
</dbReference>
<dbReference type="PROSITE" id="PS50181">
    <property type="entry name" value="FBOX"/>
    <property type="match status" value="1"/>
</dbReference>
<feature type="repeat" description="WD" evidence="4">
    <location>
        <begin position="273"/>
        <end position="313"/>
    </location>
</feature>
<dbReference type="GO" id="GO:0005737">
    <property type="term" value="C:cytoplasm"/>
    <property type="evidence" value="ECO:0007669"/>
    <property type="project" value="TreeGrafter"/>
</dbReference>
<dbReference type="Proteomes" id="UP000603453">
    <property type="component" value="Unassembled WGS sequence"/>
</dbReference>
<dbReference type="Pfam" id="PF12937">
    <property type="entry name" value="F-box-like"/>
    <property type="match status" value="1"/>
</dbReference>
<accession>A0A8H7R0Z3</accession>
<dbReference type="PANTHER" id="PTHR19849:SF0">
    <property type="entry name" value="PHOSPHOLIPASE A-2-ACTIVATING PROTEIN"/>
    <property type="match status" value="1"/>
</dbReference>
<keyword evidence="8" id="KW-1185">Reference proteome</keyword>
<dbReference type="PANTHER" id="PTHR19849">
    <property type="entry name" value="PHOSPHOLIPASE A-2-ACTIVATING PROTEIN"/>
    <property type="match status" value="1"/>
</dbReference>
<evidence type="ECO:0000259" key="6">
    <source>
        <dbReference type="PROSITE" id="PS50181"/>
    </source>
</evidence>
<evidence type="ECO:0000256" key="5">
    <source>
        <dbReference type="SAM" id="MobiDB-lite"/>
    </source>
</evidence>
<dbReference type="AlphaFoldDB" id="A0A8H7R0Z3"/>
<evidence type="ECO:0000313" key="8">
    <source>
        <dbReference type="Proteomes" id="UP000603453"/>
    </source>
</evidence>
<dbReference type="GO" id="GO:0043161">
    <property type="term" value="P:proteasome-mediated ubiquitin-dependent protein catabolic process"/>
    <property type="evidence" value="ECO:0007669"/>
    <property type="project" value="TreeGrafter"/>
</dbReference>
<dbReference type="GO" id="GO:0005634">
    <property type="term" value="C:nucleus"/>
    <property type="evidence" value="ECO:0007669"/>
    <property type="project" value="TreeGrafter"/>
</dbReference>
<evidence type="ECO:0000256" key="2">
    <source>
        <dbReference type="ARBA" id="ARBA00022574"/>
    </source>
</evidence>
<name>A0A8H7R0Z3_9FUNG</name>
<dbReference type="SUPFAM" id="SSF81383">
    <property type="entry name" value="F-box domain"/>
    <property type="match status" value="1"/>
</dbReference>
<evidence type="ECO:0000256" key="1">
    <source>
        <dbReference type="ARBA" id="ARBA00022490"/>
    </source>
</evidence>
<feature type="repeat" description="WD" evidence="4">
    <location>
        <begin position="228"/>
        <end position="272"/>
    </location>
</feature>
<dbReference type="InterPro" id="IPR019775">
    <property type="entry name" value="WD40_repeat_CS"/>
</dbReference>
<sequence>MDLFLQPEDMSSPPSTPPYRPLQRQRSSYIVDSGGNNDSILDKVRLDYMSKVKSTFQHLTFQQRHLFLTEILGCCDNQLLQYIYTFITPKLKIDFLKELPIELSLYVLSFIDDPRTLARASHVSSHWNSLLKDEGAWKALCLKHHYRQNINANRYYHRHTISYRDFFRREYNIDTAWNQGGKITMCDNQIGDGLATSLQMDDTFIVIGCDNNHIEVFDSKSGKYIRSLLGHEGGVWAIQFIKKENNHHILVTGGCDRVARVWNLTTGELLFVLRGHVSTIRCLKVRDNKIAVTGSRDTTLRIWDIETGELKHVCSGHQSSVRCLDISGNKFASGSYDTTARLWDIDTGECLHEFIGHHSQIYAIAYNGNKVVTGSLDSNIRIWCPQTGDCLATLQGHTSLVGHLQLSNNLLVSGGSDGCLRVWDMETYECKHRISAHDNSVTCIQCDDKRIVSGGSDGKVKLWNIETGTLIRSFTAAARTVWKIQLNDTKAVVILQRDQQVLENTHTASHHTVIELHDFDNIDSF</sequence>
<dbReference type="EMBL" id="JAEPRD010000060">
    <property type="protein sequence ID" value="KAG2202499.1"/>
    <property type="molecule type" value="Genomic_DNA"/>
</dbReference>
<dbReference type="InterPro" id="IPR036322">
    <property type="entry name" value="WD40_repeat_dom_sf"/>
</dbReference>
<feature type="repeat" description="WD" evidence="4">
    <location>
        <begin position="394"/>
        <end position="433"/>
    </location>
</feature>
<protein>
    <recommendedName>
        <fullName evidence="6">F-box domain-containing protein</fullName>
    </recommendedName>
</protein>
<dbReference type="PROSITE" id="PS50294">
    <property type="entry name" value="WD_REPEATS_REGION"/>
    <property type="match status" value="6"/>
</dbReference>
<dbReference type="Gene3D" id="1.20.1280.50">
    <property type="match status" value="1"/>
</dbReference>
<feature type="repeat" description="WD" evidence="4">
    <location>
        <begin position="314"/>
        <end position="353"/>
    </location>
</feature>
<dbReference type="InterPro" id="IPR020472">
    <property type="entry name" value="WD40_PAC1"/>
</dbReference>
<gene>
    <name evidence="7" type="ORF">INT47_013115</name>
</gene>
<dbReference type="PRINTS" id="PR00320">
    <property type="entry name" value="GPROTEINBRPT"/>
</dbReference>
<dbReference type="SUPFAM" id="SSF50978">
    <property type="entry name" value="WD40 repeat-like"/>
    <property type="match status" value="1"/>
</dbReference>
<feature type="repeat" description="WD" evidence="4">
    <location>
        <begin position="354"/>
        <end position="393"/>
    </location>
</feature>
<reference evidence="7" key="1">
    <citation type="submission" date="2020-12" db="EMBL/GenBank/DDBJ databases">
        <title>Metabolic potential, ecology and presence of endohyphal bacteria is reflected in genomic diversity of Mucoromycotina.</title>
        <authorList>
            <person name="Muszewska A."/>
            <person name="Okrasinska A."/>
            <person name="Steczkiewicz K."/>
            <person name="Drgas O."/>
            <person name="Orlowska M."/>
            <person name="Perlinska-Lenart U."/>
            <person name="Aleksandrzak-Piekarczyk T."/>
            <person name="Szatraj K."/>
            <person name="Zielenkiewicz U."/>
            <person name="Pilsyk S."/>
            <person name="Malc E."/>
            <person name="Mieczkowski P."/>
            <person name="Kruszewska J.S."/>
            <person name="Biernat P."/>
            <person name="Pawlowska J."/>
        </authorList>
    </citation>
    <scope>NUCLEOTIDE SEQUENCE</scope>
    <source>
        <strain evidence="7">WA0000017839</strain>
    </source>
</reference>
<dbReference type="InterPro" id="IPR001680">
    <property type="entry name" value="WD40_rpt"/>
</dbReference>
<feature type="repeat" description="WD" evidence="4">
    <location>
        <begin position="434"/>
        <end position="473"/>
    </location>
</feature>
<dbReference type="GO" id="GO:0010992">
    <property type="term" value="P:ubiquitin recycling"/>
    <property type="evidence" value="ECO:0007669"/>
    <property type="project" value="TreeGrafter"/>
</dbReference>
<keyword evidence="3" id="KW-0677">Repeat</keyword>
<dbReference type="InterPro" id="IPR015943">
    <property type="entry name" value="WD40/YVTN_repeat-like_dom_sf"/>
</dbReference>
<dbReference type="SMART" id="SM00320">
    <property type="entry name" value="WD40"/>
    <property type="match status" value="6"/>
</dbReference>
<keyword evidence="1" id="KW-0963">Cytoplasm</keyword>
<dbReference type="OrthoDB" id="190105at2759"/>
<dbReference type="SMART" id="SM00256">
    <property type="entry name" value="FBOX"/>
    <property type="match status" value="1"/>
</dbReference>
<feature type="domain" description="F-box" evidence="6">
    <location>
        <begin position="93"/>
        <end position="140"/>
    </location>
</feature>
<evidence type="ECO:0000256" key="3">
    <source>
        <dbReference type="ARBA" id="ARBA00022737"/>
    </source>
</evidence>
<dbReference type="InterPro" id="IPR001810">
    <property type="entry name" value="F-box_dom"/>
</dbReference>
<keyword evidence="2 4" id="KW-0853">WD repeat</keyword>
<feature type="region of interest" description="Disordered" evidence="5">
    <location>
        <begin position="1"/>
        <end position="23"/>
    </location>
</feature>
<dbReference type="GO" id="GO:0043130">
    <property type="term" value="F:ubiquitin binding"/>
    <property type="evidence" value="ECO:0007669"/>
    <property type="project" value="TreeGrafter"/>
</dbReference>
<evidence type="ECO:0000256" key="4">
    <source>
        <dbReference type="PROSITE-ProRule" id="PRU00221"/>
    </source>
</evidence>
<organism evidence="7 8">
    <name type="scientific">Mucor saturninus</name>
    <dbReference type="NCBI Taxonomy" id="64648"/>
    <lineage>
        <taxon>Eukaryota</taxon>
        <taxon>Fungi</taxon>
        <taxon>Fungi incertae sedis</taxon>
        <taxon>Mucoromycota</taxon>
        <taxon>Mucoromycotina</taxon>
        <taxon>Mucoromycetes</taxon>
        <taxon>Mucorales</taxon>
        <taxon>Mucorineae</taxon>
        <taxon>Mucoraceae</taxon>
        <taxon>Mucor</taxon>
    </lineage>
</organism>